<organism evidence="2 3">
    <name type="scientific">Hibiscus trionum</name>
    <name type="common">Flower of an hour</name>
    <dbReference type="NCBI Taxonomy" id="183268"/>
    <lineage>
        <taxon>Eukaryota</taxon>
        <taxon>Viridiplantae</taxon>
        <taxon>Streptophyta</taxon>
        <taxon>Embryophyta</taxon>
        <taxon>Tracheophyta</taxon>
        <taxon>Spermatophyta</taxon>
        <taxon>Magnoliopsida</taxon>
        <taxon>eudicotyledons</taxon>
        <taxon>Gunneridae</taxon>
        <taxon>Pentapetalae</taxon>
        <taxon>rosids</taxon>
        <taxon>malvids</taxon>
        <taxon>Malvales</taxon>
        <taxon>Malvaceae</taxon>
        <taxon>Malvoideae</taxon>
        <taxon>Hibiscus</taxon>
    </lineage>
</organism>
<sequence>MEPEMLQPPPQVCIKPELDTAVGGVDSSKTLTPPRKLVILADLNANPPESGDPDSLLLPAPDLTGLTNDESSQEKSTVIPKDNDAVEGAVKKSNKKCRSRISKADALLDCGADADGDQPSQWAPSYREEKVSSLKTVSPISSFFDIV</sequence>
<proteinExistence type="predicted"/>
<evidence type="ECO:0000313" key="2">
    <source>
        <dbReference type="EMBL" id="GMI78759.1"/>
    </source>
</evidence>
<keyword evidence="3" id="KW-1185">Reference proteome</keyword>
<dbReference type="Proteomes" id="UP001165190">
    <property type="component" value="Unassembled WGS sequence"/>
</dbReference>
<evidence type="ECO:0000313" key="3">
    <source>
        <dbReference type="Proteomes" id="UP001165190"/>
    </source>
</evidence>
<dbReference type="AlphaFoldDB" id="A0A9W7HJX0"/>
<name>A0A9W7HJX0_HIBTR</name>
<evidence type="ECO:0000256" key="1">
    <source>
        <dbReference type="SAM" id="MobiDB-lite"/>
    </source>
</evidence>
<dbReference type="EMBL" id="BSYR01000016">
    <property type="protein sequence ID" value="GMI78759.1"/>
    <property type="molecule type" value="Genomic_DNA"/>
</dbReference>
<comment type="caution">
    <text evidence="2">The sequence shown here is derived from an EMBL/GenBank/DDBJ whole genome shotgun (WGS) entry which is preliminary data.</text>
</comment>
<feature type="compositionally biased region" description="Polar residues" evidence="1">
    <location>
        <begin position="65"/>
        <end position="76"/>
    </location>
</feature>
<protein>
    <submittedName>
        <fullName evidence="2">Uncharacterized protein</fullName>
    </submittedName>
</protein>
<gene>
    <name evidence="2" type="ORF">HRI_001545200</name>
</gene>
<reference evidence="2" key="1">
    <citation type="submission" date="2023-05" db="EMBL/GenBank/DDBJ databases">
        <title>Genome and transcriptome analyses reveal genes involved in the formation of fine ridges on petal epidermal cells in Hibiscus trionum.</title>
        <authorList>
            <person name="Koshimizu S."/>
            <person name="Masuda S."/>
            <person name="Ishii T."/>
            <person name="Shirasu K."/>
            <person name="Hoshino A."/>
            <person name="Arita M."/>
        </authorList>
    </citation>
    <scope>NUCLEOTIDE SEQUENCE</scope>
    <source>
        <strain evidence="2">Hamamatsu line</strain>
    </source>
</reference>
<feature type="compositionally biased region" description="Low complexity" evidence="1">
    <location>
        <begin position="53"/>
        <end position="63"/>
    </location>
</feature>
<accession>A0A9W7HJX0</accession>
<feature type="region of interest" description="Disordered" evidence="1">
    <location>
        <begin position="43"/>
        <end position="84"/>
    </location>
</feature>